<sequence>MSPASPWHLEYHHQHRSNTSTTCSRASTGDDDAAPNINIVNTTNSDGNDNNNDDDNILLILPYPCTTNQAAERQSIAVALPPSKARLSSCGATHARCCNTRKVIFRNIASNFQEVAN</sequence>
<reference evidence="2" key="2">
    <citation type="submission" date="2018-05" db="EMBL/GenBank/DDBJ databases">
        <title>OpunRS2 (Oryza punctata Reference Sequence Version 2).</title>
        <authorList>
            <person name="Zhang J."/>
            <person name="Kudrna D."/>
            <person name="Lee S."/>
            <person name="Talag J."/>
            <person name="Welchert J."/>
            <person name="Wing R.A."/>
        </authorList>
    </citation>
    <scope>NUCLEOTIDE SEQUENCE [LARGE SCALE GENOMIC DNA]</scope>
</reference>
<evidence type="ECO:0000313" key="3">
    <source>
        <dbReference type="Proteomes" id="UP000026962"/>
    </source>
</evidence>
<feature type="compositionally biased region" description="Low complexity" evidence="1">
    <location>
        <begin position="41"/>
        <end position="50"/>
    </location>
</feature>
<reference evidence="2" key="1">
    <citation type="submission" date="2015-04" db="UniProtKB">
        <authorList>
            <consortium name="EnsemblPlants"/>
        </authorList>
    </citation>
    <scope>IDENTIFICATION</scope>
</reference>
<dbReference type="Proteomes" id="UP000026962">
    <property type="component" value="Chromosome 5"/>
</dbReference>
<keyword evidence="3" id="KW-1185">Reference proteome</keyword>
<dbReference type="EnsemblPlants" id="OPUNC05G12970.1">
    <property type="protein sequence ID" value="OPUNC05G12970.1"/>
    <property type="gene ID" value="OPUNC05G12970"/>
</dbReference>
<evidence type="ECO:0000313" key="2">
    <source>
        <dbReference type="EnsemblPlants" id="OPUNC05G12970.1"/>
    </source>
</evidence>
<evidence type="ECO:0000256" key="1">
    <source>
        <dbReference type="SAM" id="MobiDB-lite"/>
    </source>
</evidence>
<proteinExistence type="predicted"/>
<dbReference type="Gramene" id="OPUNC05G12970.1">
    <property type="protein sequence ID" value="OPUNC05G12970.1"/>
    <property type="gene ID" value="OPUNC05G12970"/>
</dbReference>
<organism evidence="2">
    <name type="scientific">Oryza punctata</name>
    <name type="common">Red rice</name>
    <dbReference type="NCBI Taxonomy" id="4537"/>
    <lineage>
        <taxon>Eukaryota</taxon>
        <taxon>Viridiplantae</taxon>
        <taxon>Streptophyta</taxon>
        <taxon>Embryophyta</taxon>
        <taxon>Tracheophyta</taxon>
        <taxon>Spermatophyta</taxon>
        <taxon>Magnoliopsida</taxon>
        <taxon>Liliopsida</taxon>
        <taxon>Poales</taxon>
        <taxon>Poaceae</taxon>
        <taxon>BOP clade</taxon>
        <taxon>Oryzoideae</taxon>
        <taxon>Oryzeae</taxon>
        <taxon>Oryzinae</taxon>
        <taxon>Oryza</taxon>
    </lineage>
</organism>
<feature type="compositionally biased region" description="Polar residues" evidence="1">
    <location>
        <begin position="17"/>
        <end position="27"/>
    </location>
</feature>
<dbReference type="HOGENOM" id="CLU_2088744_0_0_1"/>
<name>A0A0E0L204_ORYPU</name>
<protein>
    <submittedName>
        <fullName evidence="2">Uncharacterized protein</fullName>
    </submittedName>
</protein>
<feature type="region of interest" description="Disordered" evidence="1">
    <location>
        <begin position="1"/>
        <end position="53"/>
    </location>
</feature>
<dbReference type="AlphaFoldDB" id="A0A0E0L204"/>
<accession>A0A0E0L204</accession>